<evidence type="ECO:0000256" key="2">
    <source>
        <dbReference type="ARBA" id="ARBA00005819"/>
    </source>
</evidence>
<feature type="region of interest" description="Disordered" evidence="7">
    <location>
        <begin position="505"/>
        <end position="525"/>
    </location>
</feature>
<reference evidence="9" key="1">
    <citation type="journal article" date="2014" name="Nat. Genet.">
        <title>Genome and transcriptome of the porcine whipworm Trichuris suis.</title>
        <authorList>
            <person name="Jex A.R."/>
            <person name="Nejsum P."/>
            <person name="Schwarz E.M."/>
            <person name="Hu L."/>
            <person name="Young N.D."/>
            <person name="Hall R.S."/>
            <person name="Korhonen P.K."/>
            <person name="Liao S."/>
            <person name="Thamsborg S."/>
            <person name="Xia J."/>
            <person name="Xu P."/>
            <person name="Wang S."/>
            <person name="Scheerlinck J.P."/>
            <person name="Hofmann A."/>
            <person name="Sternberg P.W."/>
            <person name="Wang J."/>
            <person name="Gasser R.B."/>
        </authorList>
    </citation>
    <scope>NUCLEOTIDE SEQUENCE [LARGE SCALE GENOMIC DNA]</scope>
    <source>
        <strain evidence="9">DCEP-RM93F</strain>
    </source>
</reference>
<sequence>MWKLFQPSLISGSMLPLSVTNFLHRYRLPGPTSLMMYGAFVTTCLIYVSDWEMIISSAMSANSATITPPSALSSLYHRAYACIDQAIWFDEKGEDDMAIRMYEQGLAFITQAEQTSDSEKNPLVQKMLRAKEHVATRLGFLRNKDKGNFERIPSTTALDAFEPCTDAELIFQISEGVQIFQVIGNETSVPSYPTCLQIFKYVKADETPKAKTVMNTAGEAVGFIKVNTWIYPLIPDESPVMETEYGAYMFPTCGQKEEGYTVGLVFSPEVSDDDKRKFESILRDMSLLRSEVTMPELTESERKTLSKKIAEFLVNTSLLLSLGIKEYTAKTSDIVEGKLSNLSSRVTASDHPVIIDTRVQTGVHFLRRGGKVVYKISGYLVEKVGEAAKYLGKKVAHHATKRMKPGRLSSAVQGVAEVTTGGLVGFSTVWLSLEEAAKTLAKCVANNSVKVVECKYGQSAATLADNAFYLAGYSAQTTVNVHHIGVKAFATQAAKEVSRVLAGMTEQEPSSCADSESTKTKKKKKNTEPGIVYLSTIPYCLTVQRVRELFSEYGEIGRIYFQREVVRKERGSISRYAEGWIEFKDKSVAKRVALSLNNTQVGGRKRSRAYESLWNIKYLHRFKWHHLTEQLVYEKSKHKQRMRIEISQAKREAQFFTQQIEKGAAIRKLEKEILQKDGRWERYQRQLRQRKPKKTVASAGDRSELLKQVFQ</sequence>
<dbReference type="InterPro" id="IPR034353">
    <property type="entry name" value="ABT1/ESF2_RRM"/>
</dbReference>
<proteinExistence type="inferred from homology"/>
<dbReference type="SUPFAM" id="SSF116846">
    <property type="entry name" value="MIT domain"/>
    <property type="match status" value="1"/>
</dbReference>
<protein>
    <recommendedName>
        <fullName evidence="3">Activator of basal transcription 1</fullName>
    </recommendedName>
</protein>
<dbReference type="EMBL" id="KL367598">
    <property type="protein sequence ID" value="KFD62307.1"/>
    <property type="molecule type" value="Genomic_DNA"/>
</dbReference>
<dbReference type="SUPFAM" id="SSF54928">
    <property type="entry name" value="RNA-binding domain, RBD"/>
    <property type="match status" value="1"/>
</dbReference>
<dbReference type="GO" id="GO:0000472">
    <property type="term" value="P:endonucleolytic cleavage to generate mature 5'-end of SSU-rRNA from (SSU-rRNA, 5.8S rRNA, LSU-rRNA)"/>
    <property type="evidence" value="ECO:0007669"/>
    <property type="project" value="TreeGrafter"/>
</dbReference>
<dbReference type="CDD" id="cd12263">
    <property type="entry name" value="RRM_ABT1_like"/>
    <property type="match status" value="1"/>
</dbReference>
<dbReference type="AlphaFoldDB" id="A0A085MYL1"/>
<dbReference type="GO" id="GO:0034462">
    <property type="term" value="P:small-subunit processome assembly"/>
    <property type="evidence" value="ECO:0007669"/>
    <property type="project" value="TreeGrafter"/>
</dbReference>
<dbReference type="Proteomes" id="UP000030758">
    <property type="component" value="Unassembled WGS sequence"/>
</dbReference>
<dbReference type="Pfam" id="PF00076">
    <property type="entry name" value="RRM_1"/>
    <property type="match status" value="1"/>
</dbReference>
<evidence type="ECO:0000256" key="6">
    <source>
        <dbReference type="PROSITE-ProRule" id="PRU00176"/>
    </source>
</evidence>
<evidence type="ECO:0000256" key="3">
    <source>
        <dbReference type="ARBA" id="ARBA00020737"/>
    </source>
</evidence>
<evidence type="ECO:0000256" key="1">
    <source>
        <dbReference type="ARBA" id="ARBA00004604"/>
    </source>
</evidence>
<evidence type="ECO:0000259" key="8">
    <source>
        <dbReference type="PROSITE" id="PS50102"/>
    </source>
</evidence>
<dbReference type="InterPro" id="IPR035979">
    <property type="entry name" value="RBD_domain_sf"/>
</dbReference>
<comment type="similarity">
    <text evidence="2">Belongs to the ESF2/ABP1 family.</text>
</comment>
<accession>A0A085MYL1</accession>
<dbReference type="InterPro" id="IPR039119">
    <property type="entry name" value="ABT1/Esf2"/>
</dbReference>
<keyword evidence="4 6" id="KW-0694">RNA-binding</keyword>
<keyword evidence="5" id="KW-0539">Nucleus</keyword>
<dbReference type="InterPro" id="IPR012677">
    <property type="entry name" value="Nucleotide-bd_a/b_plait_sf"/>
</dbReference>
<comment type="subcellular location">
    <subcellularLocation>
        <location evidence="1">Nucleus</location>
        <location evidence="1">Nucleolus</location>
    </subcellularLocation>
</comment>
<dbReference type="InterPro" id="IPR009686">
    <property type="entry name" value="Senescence/spartin_C"/>
</dbReference>
<dbReference type="InterPro" id="IPR000504">
    <property type="entry name" value="RRM_dom"/>
</dbReference>
<gene>
    <name evidence="9" type="ORF">M514_25542</name>
</gene>
<dbReference type="PROSITE" id="PS50102">
    <property type="entry name" value="RRM"/>
    <property type="match status" value="1"/>
</dbReference>
<evidence type="ECO:0000256" key="4">
    <source>
        <dbReference type="ARBA" id="ARBA00022884"/>
    </source>
</evidence>
<evidence type="ECO:0000256" key="7">
    <source>
        <dbReference type="SAM" id="MobiDB-lite"/>
    </source>
</evidence>
<dbReference type="GO" id="GO:0000447">
    <property type="term" value="P:endonucleolytic cleavage in ITS1 to separate SSU-rRNA from 5.8S rRNA and LSU-rRNA from tricistronic rRNA transcript (SSU-rRNA, 5.8S rRNA, LSU-rRNA)"/>
    <property type="evidence" value="ECO:0007669"/>
    <property type="project" value="TreeGrafter"/>
</dbReference>
<dbReference type="Gene3D" id="1.20.58.80">
    <property type="entry name" value="Phosphotransferase system, lactose/cellobiose-type IIA subunit"/>
    <property type="match status" value="1"/>
</dbReference>
<organism evidence="9">
    <name type="scientific">Trichuris suis</name>
    <name type="common">pig whipworm</name>
    <dbReference type="NCBI Taxonomy" id="68888"/>
    <lineage>
        <taxon>Eukaryota</taxon>
        <taxon>Metazoa</taxon>
        <taxon>Ecdysozoa</taxon>
        <taxon>Nematoda</taxon>
        <taxon>Enoplea</taxon>
        <taxon>Dorylaimia</taxon>
        <taxon>Trichinellida</taxon>
        <taxon>Trichuridae</taxon>
        <taxon>Trichuris</taxon>
    </lineage>
</organism>
<dbReference type="GO" id="GO:0005730">
    <property type="term" value="C:nucleolus"/>
    <property type="evidence" value="ECO:0007669"/>
    <property type="project" value="UniProtKB-SubCell"/>
</dbReference>
<feature type="domain" description="RRM" evidence="8">
    <location>
        <begin position="530"/>
        <end position="605"/>
    </location>
</feature>
<dbReference type="PANTHER" id="PTHR12311">
    <property type="entry name" value="ACTIVATOR OF BASAL TRANSCRIPTION 1"/>
    <property type="match status" value="1"/>
</dbReference>
<evidence type="ECO:0000313" key="9">
    <source>
        <dbReference type="EMBL" id="KFD62307.1"/>
    </source>
</evidence>
<dbReference type="Pfam" id="PF06911">
    <property type="entry name" value="Senescence"/>
    <property type="match status" value="1"/>
</dbReference>
<evidence type="ECO:0000256" key="5">
    <source>
        <dbReference type="ARBA" id="ARBA00023242"/>
    </source>
</evidence>
<dbReference type="PANTHER" id="PTHR12311:SF7">
    <property type="entry name" value="ACTIVATOR OF BASAL TRANSCRIPTION 1"/>
    <property type="match status" value="1"/>
</dbReference>
<dbReference type="GO" id="GO:0003723">
    <property type="term" value="F:RNA binding"/>
    <property type="evidence" value="ECO:0007669"/>
    <property type="project" value="UniProtKB-UniRule"/>
</dbReference>
<dbReference type="InterPro" id="IPR036181">
    <property type="entry name" value="MIT_dom_sf"/>
</dbReference>
<dbReference type="GO" id="GO:0000480">
    <property type="term" value="P:endonucleolytic cleavage in 5'-ETS of tricistronic rRNA transcript (SSU-rRNA, 5.8S rRNA, LSU-rRNA)"/>
    <property type="evidence" value="ECO:0007669"/>
    <property type="project" value="TreeGrafter"/>
</dbReference>
<name>A0A085MYL1_9BILA</name>
<dbReference type="Gene3D" id="3.30.70.330">
    <property type="match status" value="1"/>
</dbReference>